<name>A0ABV0MDS0_9TELE</name>
<keyword evidence="4" id="KW-0808">Transferase</keyword>
<comment type="caution">
    <text evidence="6">The sequence shown here is derived from an EMBL/GenBank/DDBJ whole genome shotgun (WGS) entry which is preliminary data.</text>
</comment>
<dbReference type="PANTHER" id="PTHR14140:SF3">
    <property type="entry name" value="E3 UBIQUITIN-PROTEIN LIGASE UHRF2"/>
    <property type="match status" value="1"/>
</dbReference>
<dbReference type="PANTHER" id="PTHR14140">
    <property type="entry name" value="E3 UBIQUITIN-PROTEIN LIGASE UHRF-RELATED"/>
    <property type="match status" value="1"/>
</dbReference>
<keyword evidence="1 4" id="KW-0479">Metal-binding</keyword>
<keyword evidence="4" id="KW-0833">Ubl conjugation pathway</keyword>
<keyword evidence="4" id="KW-0539">Nucleus</keyword>
<sequence length="146" mass="15956">MGNFVSFAAQGKSGPECKHCKADPEAECRFCSCCVCGGKQDAHMQLLCDECNMAFHIYCLNPPLATIPDDEDCCETLKTEQEVISFYSARYCPTCKNDTSEVVKAGEKLKASKKKAKMPSATTESQRDWGKVRKGSTILVGQIAAL</sequence>
<dbReference type="Proteomes" id="UP001476798">
    <property type="component" value="Unassembled WGS sequence"/>
</dbReference>
<dbReference type="SUPFAM" id="SSF57903">
    <property type="entry name" value="FYVE/PHD zinc finger"/>
    <property type="match status" value="1"/>
</dbReference>
<dbReference type="Pfam" id="PF00628">
    <property type="entry name" value="PHD"/>
    <property type="match status" value="1"/>
</dbReference>
<reference evidence="6 7" key="1">
    <citation type="submission" date="2021-06" db="EMBL/GenBank/DDBJ databases">
        <authorList>
            <person name="Palmer J.M."/>
        </authorList>
    </citation>
    <scope>NUCLEOTIDE SEQUENCE [LARGE SCALE GENOMIC DNA]</scope>
    <source>
        <strain evidence="6 7">GA_2019</strain>
        <tissue evidence="6">Muscle</tissue>
    </source>
</reference>
<organism evidence="6 7">
    <name type="scientific">Goodea atripinnis</name>
    <dbReference type="NCBI Taxonomy" id="208336"/>
    <lineage>
        <taxon>Eukaryota</taxon>
        <taxon>Metazoa</taxon>
        <taxon>Chordata</taxon>
        <taxon>Craniata</taxon>
        <taxon>Vertebrata</taxon>
        <taxon>Euteleostomi</taxon>
        <taxon>Actinopterygii</taxon>
        <taxon>Neopterygii</taxon>
        <taxon>Teleostei</taxon>
        <taxon>Neoteleostei</taxon>
        <taxon>Acanthomorphata</taxon>
        <taxon>Ovalentaria</taxon>
        <taxon>Atherinomorphae</taxon>
        <taxon>Cyprinodontiformes</taxon>
        <taxon>Goodeidae</taxon>
        <taxon>Goodea</taxon>
    </lineage>
</organism>
<comment type="catalytic activity">
    <reaction evidence="4">
        <text>S-ubiquitinyl-[E2 ubiquitin-conjugating enzyme]-L-cysteine + [acceptor protein]-L-lysine = [E2 ubiquitin-conjugating enzyme]-L-cysteine + N(6)-ubiquitinyl-[acceptor protein]-L-lysine.</text>
        <dbReference type="EC" id="2.3.2.27"/>
    </reaction>
</comment>
<comment type="subcellular location">
    <subcellularLocation>
        <location evidence="4">Nucleus</location>
    </subcellularLocation>
</comment>
<accession>A0ABV0MDS0</accession>
<comment type="domain">
    <text evidence="4">The YDG domain mediates the interaction with histone H3.</text>
</comment>
<dbReference type="Gene3D" id="2.30.30.1150">
    <property type="match status" value="1"/>
</dbReference>
<dbReference type="InterPro" id="IPR011011">
    <property type="entry name" value="Znf_FYVE_PHD"/>
</dbReference>
<keyword evidence="4" id="KW-0238">DNA-binding</keyword>
<evidence type="ECO:0000256" key="4">
    <source>
        <dbReference type="RuleBase" id="RU369101"/>
    </source>
</evidence>
<feature type="domain" description="PHD-type" evidence="5">
    <location>
        <begin position="33"/>
        <end position="75"/>
    </location>
</feature>
<comment type="pathway">
    <text evidence="4">Protein modification; protein ubiquitination.</text>
</comment>
<proteinExistence type="predicted"/>
<keyword evidence="2 4" id="KW-0863">Zinc-finger</keyword>
<evidence type="ECO:0000313" key="7">
    <source>
        <dbReference type="Proteomes" id="UP001476798"/>
    </source>
</evidence>
<keyword evidence="7" id="KW-1185">Reference proteome</keyword>
<dbReference type="InterPro" id="IPR019787">
    <property type="entry name" value="Znf_PHD-finger"/>
</dbReference>
<keyword evidence="3 4" id="KW-0862">Zinc</keyword>
<dbReference type="EC" id="2.3.2.27" evidence="4"/>
<evidence type="ECO:0000313" key="6">
    <source>
        <dbReference type="EMBL" id="MEQ2157262.1"/>
    </source>
</evidence>
<evidence type="ECO:0000256" key="2">
    <source>
        <dbReference type="ARBA" id="ARBA00022771"/>
    </source>
</evidence>
<dbReference type="InterPro" id="IPR045134">
    <property type="entry name" value="UHRF1/2-like"/>
</dbReference>
<dbReference type="EMBL" id="JAHRIO010000004">
    <property type="protein sequence ID" value="MEQ2157262.1"/>
    <property type="molecule type" value="Genomic_DNA"/>
</dbReference>
<gene>
    <name evidence="6" type="primary">UHRF1_2</name>
    <name evidence="6" type="ORF">GOODEAATRI_000128</name>
</gene>
<evidence type="ECO:0000256" key="3">
    <source>
        <dbReference type="ARBA" id="ARBA00022833"/>
    </source>
</evidence>
<evidence type="ECO:0000259" key="5">
    <source>
        <dbReference type="Pfam" id="PF00628"/>
    </source>
</evidence>
<protein>
    <recommendedName>
        <fullName evidence="4">RING-type E3 ubiquitin transferase</fullName>
        <ecNumber evidence="4">2.3.2.27</ecNumber>
    </recommendedName>
</protein>
<comment type="function">
    <text evidence="4">Multi domain E3 ubiquitin ligase that also plays a role in DNA methylation and histone modifications.</text>
</comment>
<evidence type="ECO:0000256" key="1">
    <source>
        <dbReference type="ARBA" id="ARBA00022723"/>
    </source>
</evidence>